<dbReference type="Pfam" id="PF24961">
    <property type="entry name" value="NfeD_membrane"/>
    <property type="match status" value="1"/>
</dbReference>
<dbReference type="EMBL" id="PVNS01000010">
    <property type="protein sequence ID" value="PRO65101.1"/>
    <property type="molecule type" value="Genomic_DNA"/>
</dbReference>
<evidence type="ECO:0000259" key="9">
    <source>
        <dbReference type="Pfam" id="PF25145"/>
    </source>
</evidence>
<keyword evidence="3 5" id="KW-1133">Transmembrane helix</keyword>
<dbReference type="Gene3D" id="2.40.50.140">
    <property type="entry name" value="Nucleic acid-binding proteins"/>
    <property type="match status" value="1"/>
</dbReference>
<dbReference type="Pfam" id="PF01957">
    <property type="entry name" value="NfeD"/>
    <property type="match status" value="1"/>
</dbReference>
<feature type="transmembrane region" description="Helical" evidence="5">
    <location>
        <begin position="306"/>
        <end position="325"/>
    </location>
</feature>
<keyword evidence="6" id="KW-0732">Signal</keyword>
<dbReference type="GO" id="GO:0005886">
    <property type="term" value="C:plasma membrane"/>
    <property type="evidence" value="ECO:0007669"/>
    <property type="project" value="TreeGrafter"/>
</dbReference>
<comment type="subcellular location">
    <subcellularLocation>
        <location evidence="1">Membrane</location>
        <topology evidence="1">Multi-pass membrane protein</topology>
    </subcellularLocation>
</comment>
<evidence type="ECO:0000259" key="7">
    <source>
        <dbReference type="Pfam" id="PF01957"/>
    </source>
</evidence>
<feature type="domain" description="NfeD integral membrane" evidence="8">
    <location>
        <begin position="237"/>
        <end position="351"/>
    </location>
</feature>
<feature type="signal peptide" evidence="6">
    <location>
        <begin position="1"/>
        <end position="25"/>
    </location>
</feature>
<dbReference type="InterPro" id="IPR052165">
    <property type="entry name" value="Membrane_assoc_protease"/>
</dbReference>
<dbReference type="Proteomes" id="UP000243650">
    <property type="component" value="Unassembled WGS sequence"/>
</dbReference>
<dbReference type="InterPro" id="IPR012340">
    <property type="entry name" value="NA-bd_OB-fold"/>
</dbReference>
<dbReference type="RefSeq" id="WP_105959657.1">
    <property type="nucleotide sequence ID" value="NZ_PVNS01000010.1"/>
</dbReference>
<dbReference type="AlphaFoldDB" id="A0A2P6MFS4"/>
<feature type="chain" id="PRO_5015182965" evidence="6">
    <location>
        <begin position="26"/>
        <end position="438"/>
    </location>
</feature>
<organism evidence="10 11">
    <name type="scientific">Alkalicoccus urumqiensis</name>
    <name type="common">Bacillus urumqiensis</name>
    <dbReference type="NCBI Taxonomy" id="1548213"/>
    <lineage>
        <taxon>Bacteria</taxon>
        <taxon>Bacillati</taxon>
        <taxon>Bacillota</taxon>
        <taxon>Bacilli</taxon>
        <taxon>Bacillales</taxon>
        <taxon>Bacillaceae</taxon>
        <taxon>Alkalicoccus</taxon>
    </lineage>
</organism>
<feature type="transmembrane region" description="Helical" evidence="5">
    <location>
        <begin position="331"/>
        <end position="350"/>
    </location>
</feature>
<dbReference type="Gene3D" id="3.90.226.10">
    <property type="entry name" value="2-enoyl-CoA Hydratase, Chain A, domain 1"/>
    <property type="match status" value="1"/>
</dbReference>
<dbReference type="InterPro" id="IPR056738">
    <property type="entry name" value="NfeD1b_N"/>
</dbReference>
<sequence length="438" mass="46365">MKQVRVLIYFILMAAGIFMLLPAGAADTHNSVVYTVPVEETVERGLSAFLERAVEEAEEAGADHIIFEMNTPGGRVDAAGDIARTIRESEIDTTAFVVQEALSAGAYISLNADQIIMEPGTEMGSAQVIDGSGNAAETKAQSAWLANMRNAASQNDRDPVYAEAMADPSVVIEELNVGEGELLTLTAAEAEEVGYAEAVLDSREEVLSFLGLEDAEVVEFELSPAEQIARIVTHPVIIPILLSIGGLGLVLELYSPGFGIPGILGAGSLFLFFFGHTVAGFAGWEALILFIVGAGLLALEVFSPSFGIFGILGIGAVLTSLILSSFSTVNILISFVVALLVTIAGMVLLMKYADRAGPMKRVVLQDATTSEQGYLSNETRTDLDGAEGTAVTVLRPAGTGQFGEERLDVVSEGGYIEQGRKIKVISSRGSRVVVREID</sequence>
<protein>
    <submittedName>
        <fullName evidence="10">Uncharacterized protein</fullName>
    </submittedName>
</protein>
<evidence type="ECO:0000259" key="8">
    <source>
        <dbReference type="Pfam" id="PF24961"/>
    </source>
</evidence>
<proteinExistence type="predicted"/>
<dbReference type="PANTHER" id="PTHR33507:SF3">
    <property type="entry name" value="INNER MEMBRANE PROTEIN YBBJ"/>
    <property type="match status" value="1"/>
</dbReference>
<dbReference type="InterPro" id="IPR029045">
    <property type="entry name" value="ClpP/crotonase-like_dom_sf"/>
</dbReference>
<dbReference type="Pfam" id="PF25145">
    <property type="entry name" value="NfeD1b_N"/>
    <property type="match status" value="1"/>
</dbReference>
<feature type="domain" description="NfeD-like C-terminal" evidence="7">
    <location>
        <begin position="383"/>
        <end position="435"/>
    </location>
</feature>
<dbReference type="InterPro" id="IPR002810">
    <property type="entry name" value="NfeD-like_C"/>
</dbReference>
<comment type="caution">
    <text evidence="10">The sequence shown here is derived from an EMBL/GenBank/DDBJ whole genome shotgun (WGS) entry which is preliminary data.</text>
</comment>
<evidence type="ECO:0000256" key="6">
    <source>
        <dbReference type="SAM" id="SignalP"/>
    </source>
</evidence>
<evidence type="ECO:0000256" key="2">
    <source>
        <dbReference type="ARBA" id="ARBA00022692"/>
    </source>
</evidence>
<dbReference type="OrthoDB" id="9806253at2"/>
<keyword evidence="2 5" id="KW-0812">Transmembrane</keyword>
<dbReference type="PANTHER" id="PTHR33507">
    <property type="entry name" value="INNER MEMBRANE PROTEIN YBBJ"/>
    <property type="match status" value="1"/>
</dbReference>
<feature type="transmembrane region" description="Helical" evidence="5">
    <location>
        <begin position="231"/>
        <end position="251"/>
    </location>
</feature>
<dbReference type="InterPro" id="IPR056739">
    <property type="entry name" value="NfeD_membrane"/>
</dbReference>
<dbReference type="CDD" id="cd07021">
    <property type="entry name" value="Clp_protease_NfeD_like"/>
    <property type="match status" value="1"/>
</dbReference>
<feature type="domain" description="NfeD1b N-terminal" evidence="9">
    <location>
        <begin position="32"/>
        <end position="219"/>
    </location>
</feature>
<keyword evidence="4 5" id="KW-0472">Membrane</keyword>
<evidence type="ECO:0000313" key="11">
    <source>
        <dbReference type="Proteomes" id="UP000243650"/>
    </source>
</evidence>
<keyword evidence="11" id="KW-1185">Reference proteome</keyword>
<accession>A0A2P6MFS4</accession>
<dbReference type="SUPFAM" id="SSF52096">
    <property type="entry name" value="ClpP/crotonase"/>
    <property type="match status" value="1"/>
</dbReference>
<name>A0A2P6MFS4_ALKUR</name>
<evidence type="ECO:0000256" key="3">
    <source>
        <dbReference type="ARBA" id="ARBA00022989"/>
    </source>
</evidence>
<feature type="transmembrane region" description="Helical" evidence="5">
    <location>
        <begin position="281"/>
        <end position="299"/>
    </location>
</feature>
<evidence type="ECO:0000256" key="1">
    <source>
        <dbReference type="ARBA" id="ARBA00004141"/>
    </source>
</evidence>
<gene>
    <name evidence="10" type="ORF">C6I21_11685</name>
</gene>
<reference evidence="10 11" key="1">
    <citation type="submission" date="2018-03" db="EMBL/GenBank/DDBJ databases">
        <title>Bacillus urumqiensis sp. nov., a moderately haloalkaliphilic bacterium isolated from a salt lake.</title>
        <authorList>
            <person name="Zhao B."/>
            <person name="Liao Z."/>
        </authorList>
    </citation>
    <scope>NUCLEOTIDE SEQUENCE [LARGE SCALE GENOMIC DNA]</scope>
    <source>
        <strain evidence="10 11">BZ-SZ-XJ18</strain>
    </source>
</reference>
<evidence type="ECO:0000313" key="10">
    <source>
        <dbReference type="EMBL" id="PRO65101.1"/>
    </source>
</evidence>
<evidence type="ECO:0000256" key="5">
    <source>
        <dbReference type="SAM" id="Phobius"/>
    </source>
</evidence>
<evidence type="ECO:0000256" key="4">
    <source>
        <dbReference type="ARBA" id="ARBA00023136"/>
    </source>
</evidence>